<sequence length="134" mass="14480">MTAAEQQMARESRNSGQRRHSGWPWTQLNSGGIFPAAAAEGTSPDCFQTVTLNGRRWLLQQQQQPVWSPSWAAAAVAWTGCTTAAVEAAPRTSVLYFSRRNRMDVGCSGGISPAAAAEAADMMCFWMLLNAIEG</sequence>
<name>A0A8T1WLR0_9STRA</name>
<protein>
    <submittedName>
        <fullName evidence="2">Uncharacterized protein</fullName>
    </submittedName>
</protein>
<dbReference type="Proteomes" id="UP000694044">
    <property type="component" value="Unassembled WGS sequence"/>
</dbReference>
<dbReference type="EMBL" id="JAGDFM010000004">
    <property type="protein sequence ID" value="KAG7393374.1"/>
    <property type="molecule type" value="Genomic_DNA"/>
</dbReference>
<evidence type="ECO:0000313" key="3">
    <source>
        <dbReference type="Proteomes" id="UP000694044"/>
    </source>
</evidence>
<evidence type="ECO:0000313" key="2">
    <source>
        <dbReference type="EMBL" id="KAG7393374.1"/>
    </source>
</evidence>
<feature type="region of interest" description="Disordered" evidence="1">
    <location>
        <begin position="1"/>
        <end position="24"/>
    </location>
</feature>
<comment type="caution">
    <text evidence="2">The sequence shown here is derived from an EMBL/GenBank/DDBJ whole genome shotgun (WGS) entry which is preliminary data.</text>
</comment>
<dbReference type="AlphaFoldDB" id="A0A8T1WLR0"/>
<reference evidence="2" key="1">
    <citation type="submission" date="2021-02" db="EMBL/GenBank/DDBJ databases">
        <authorList>
            <person name="Palmer J.M."/>
        </authorList>
    </citation>
    <scope>NUCLEOTIDE SEQUENCE</scope>
    <source>
        <strain evidence="2">SCRP734</strain>
    </source>
</reference>
<accession>A0A8T1WLR0</accession>
<proteinExistence type="predicted"/>
<evidence type="ECO:0000256" key="1">
    <source>
        <dbReference type="SAM" id="MobiDB-lite"/>
    </source>
</evidence>
<gene>
    <name evidence="2" type="ORF">PHYPSEUDO_009578</name>
</gene>
<organism evidence="2 3">
    <name type="scientific">Phytophthora pseudosyringae</name>
    <dbReference type="NCBI Taxonomy" id="221518"/>
    <lineage>
        <taxon>Eukaryota</taxon>
        <taxon>Sar</taxon>
        <taxon>Stramenopiles</taxon>
        <taxon>Oomycota</taxon>
        <taxon>Peronosporomycetes</taxon>
        <taxon>Peronosporales</taxon>
        <taxon>Peronosporaceae</taxon>
        <taxon>Phytophthora</taxon>
    </lineage>
</organism>
<keyword evidence="3" id="KW-1185">Reference proteome</keyword>